<reference evidence="1" key="1">
    <citation type="journal article" date="2023" name="Mol. Phylogenet. Evol.">
        <title>Genome-scale phylogeny and comparative genomics of the fungal order Sordariales.</title>
        <authorList>
            <person name="Hensen N."/>
            <person name="Bonometti L."/>
            <person name="Westerberg I."/>
            <person name="Brannstrom I.O."/>
            <person name="Guillou S."/>
            <person name="Cros-Aarteil S."/>
            <person name="Calhoun S."/>
            <person name="Haridas S."/>
            <person name="Kuo A."/>
            <person name="Mondo S."/>
            <person name="Pangilinan J."/>
            <person name="Riley R."/>
            <person name="LaButti K."/>
            <person name="Andreopoulos B."/>
            <person name="Lipzen A."/>
            <person name="Chen C."/>
            <person name="Yan M."/>
            <person name="Daum C."/>
            <person name="Ng V."/>
            <person name="Clum A."/>
            <person name="Steindorff A."/>
            <person name="Ohm R.A."/>
            <person name="Martin F."/>
            <person name="Silar P."/>
            <person name="Natvig D.O."/>
            <person name="Lalanne C."/>
            <person name="Gautier V."/>
            <person name="Ament-Velasquez S.L."/>
            <person name="Kruys A."/>
            <person name="Hutchinson M.I."/>
            <person name="Powell A.J."/>
            <person name="Barry K."/>
            <person name="Miller A.N."/>
            <person name="Grigoriev I.V."/>
            <person name="Debuchy R."/>
            <person name="Gladieux P."/>
            <person name="Hiltunen Thoren M."/>
            <person name="Johannesson H."/>
        </authorList>
    </citation>
    <scope>NUCLEOTIDE SEQUENCE</scope>
    <source>
        <strain evidence="1">CBS 892.96</strain>
    </source>
</reference>
<dbReference type="Proteomes" id="UP001302321">
    <property type="component" value="Unassembled WGS sequence"/>
</dbReference>
<evidence type="ECO:0000313" key="1">
    <source>
        <dbReference type="EMBL" id="KAK4176272.1"/>
    </source>
</evidence>
<accession>A0AAN7A8G7</accession>
<dbReference type="PANTHER" id="PTHR10039:SF5">
    <property type="entry name" value="NACHT DOMAIN-CONTAINING PROTEIN"/>
    <property type="match status" value="1"/>
</dbReference>
<proteinExistence type="predicted"/>
<dbReference type="EMBL" id="MU866203">
    <property type="protein sequence ID" value="KAK4176272.1"/>
    <property type="molecule type" value="Genomic_DNA"/>
</dbReference>
<name>A0AAN7A8G7_9PEZI</name>
<dbReference type="AlphaFoldDB" id="A0AAN7A8G7"/>
<protein>
    <recommendedName>
        <fullName evidence="3">NACHT domain-containing protein</fullName>
    </recommendedName>
</protein>
<comment type="caution">
    <text evidence="1">The sequence shown here is derived from an EMBL/GenBank/DDBJ whole genome shotgun (WGS) entry which is preliminary data.</text>
</comment>
<organism evidence="1 2">
    <name type="scientific">Triangularia setosa</name>
    <dbReference type="NCBI Taxonomy" id="2587417"/>
    <lineage>
        <taxon>Eukaryota</taxon>
        <taxon>Fungi</taxon>
        <taxon>Dikarya</taxon>
        <taxon>Ascomycota</taxon>
        <taxon>Pezizomycotina</taxon>
        <taxon>Sordariomycetes</taxon>
        <taxon>Sordariomycetidae</taxon>
        <taxon>Sordariales</taxon>
        <taxon>Podosporaceae</taxon>
        <taxon>Triangularia</taxon>
    </lineage>
</organism>
<evidence type="ECO:0008006" key="3">
    <source>
        <dbReference type="Google" id="ProtNLM"/>
    </source>
</evidence>
<sequence>MGCTQKGEYSILQANWVLAEITRLAIGNSKAEAALHEIICHEKYSNHCFCIFVDALDGYKDIERHDQADLVDILHEWAPSTRPSIKLCVASRSGPVFQIKFRAETTLYLHDLTWYDMQRFVANQLSKLDEDIRNQISRNFRKKHKESFCELIKFSERLGKTGRLPPTMMSGFSTDFGLDYALYWIGP</sequence>
<dbReference type="PANTHER" id="PTHR10039">
    <property type="entry name" value="AMELOGENIN"/>
    <property type="match status" value="1"/>
</dbReference>
<evidence type="ECO:0000313" key="2">
    <source>
        <dbReference type="Proteomes" id="UP001302321"/>
    </source>
</evidence>
<gene>
    <name evidence="1" type="ORF">QBC36DRAFT_311290</name>
</gene>
<reference evidence="1" key="2">
    <citation type="submission" date="2023-05" db="EMBL/GenBank/DDBJ databases">
        <authorList>
            <consortium name="Lawrence Berkeley National Laboratory"/>
            <person name="Steindorff A."/>
            <person name="Hensen N."/>
            <person name="Bonometti L."/>
            <person name="Westerberg I."/>
            <person name="Brannstrom I.O."/>
            <person name="Guillou S."/>
            <person name="Cros-Aarteil S."/>
            <person name="Calhoun S."/>
            <person name="Haridas S."/>
            <person name="Kuo A."/>
            <person name="Mondo S."/>
            <person name="Pangilinan J."/>
            <person name="Riley R."/>
            <person name="Labutti K."/>
            <person name="Andreopoulos B."/>
            <person name="Lipzen A."/>
            <person name="Chen C."/>
            <person name="Yanf M."/>
            <person name="Daum C."/>
            <person name="Ng V."/>
            <person name="Clum A."/>
            <person name="Ohm R."/>
            <person name="Martin F."/>
            <person name="Silar P."/>
            <person name="Natvig D."/>
            <person name="Lalanne C."/>
            <person name="Gautier V."/>
            <person name="Ament-Velasquez S.L."/>
            <person name="Kruys A."/>
            <person name="Hutchinson M.I."/>
            <person name="Powell A.J."/>
            <person name="Barry K."/>
            <person name="Miller A.N."/>
            <person name="Grigoriev I.V."/>
            <person name="Debuchy R."/>
            <person name="Gladieux P."/>
            <person name="Thoren M.H."/>
            <person name="Johannesson H."/>
        </authorList>
    </citation>
    <scope>NUCLEOTIDE SEQUENCE</scope>
    <source>
        <strain evidence="1">CBS 892.96</strain>
    </source>
</reference>
<keyword evidence="2" id="KW-1185">Reference proteome</keyword>